<evidence type="ECO:0000313" key="2">
    <source>
        <dbReference type="EMBL" id="KEQ16078.1"/>
    </source>
</evidence>
<comment type="caution">
    <text evidence="2">The sequence shown here is derived from an EMBL/GenBank/DDBJ whole genome shotgun (WGS) entry which is preliminary data.</text>
</comment>
<reference evidence="2 3" key="1">
    <citation type="submission" date="2014-06" db="EMBL/GenBank/DDBJ databases">
        <title>Whole Genome Sequences of Three Symbiotic Endozoicomonas Bacteria.</title>
        <authorList>
            <person name="Neave M.J."/>
            <person name="Apprill A."/>
            <person name="Voolstra C.R."/>
        </authorList>
    </citation>
    <scope>NUCLEOTIDE SEQUENCE [LARGE SCALE GENOMIC DNA]</scope>
    <source>
        <strain evidence="2 3">LMG 24815</strain>
    </source>
</reference>
<dbReference type="SUPFAM" id="SSF53756">
    <property type="entry name" value="UDP-Glycosyltransferase/glycogen phosphorylase"/>
    <property type="match status" value="1"/>
</dbReference>
<sequence length="395" mass="44582">MNVLILATKYPMPDESPWLTSELGDELLNLGCTLTVVSVEWGSENSRNYSNCEGSKRINRKKPVCTNGRGLLLLMRWLFSSLKFFSFFFNAIKKREKYDLVISFSPCLAMWFPVFISKYISNYRHVIYWDFFPIHNEQISNKVPKLLSSILKNTERYLLSTFDRVSCMSPANLKFYEKYFGKIPKERDILPIWTSHLESVLNYSDAVDDNDDSVKLVFGGQLVAGRGIDEILNAVKIAIRKNPKIKLLVCGSGELAENVIGFSNQYPDNCRYLGQLDREHYLQVLASSDIGIVATVAHVSCPTFPSKSLDYMASSIPVVASLEASSDFSIILEKNSFGLSSIAGEVNHLADNILTLADNKKLRTQFGINGNNYLKKNHSVSKIALNILERVNVQK</sequence>
<feature type="domain" description="Glycosyl transferase family 1" evidence="1">
    <location>
        <begin position="210"/>
        <end position="371"/>
    </location>
</feature>
<protein>
    <recommendedName>
        <fullName evidence="1">Glycosyl transferase family 1 domain-containing protein</fullName>
    </recommendedName>
</protein>
<keyword evidence="3" id="KW-1185">Reference proteome</keyword>
<dbReference type="InterPro" id="IPR001296">
    <property type="entry name" value="Glyco_trans_1"/>
</dbReference>
<gene>
    <name evidence="2" type="ORF">GZ77_06340</name>
</gene>
<evidence type="ECO:0000259" key="1">
    <source>
        <dbReference type="Pfam" id="PF00534"/>
    </source>
</evidence>
<dbReference type="eggNOG" id="COG0438">
    <property type="taxonomic scope" value="Bacteria"/>
</dbReference>
<dbReference type="Gene3D" id="3.40.50.2000">
    <property type="entry name" value="Glycogen Phosphorylase B"/>
    <property type="match status" value="2"/>
</dbReference>
<dbReference type="EMBL" id="JOKG01000001">
    <property type="protein sequence ID" value="KEQ16078.1"/>
    <property type="molecule type" value="Genomic_DNA"/>
</dbReference>
<dbReference type="Pfam" id="PF00534">
    <property type="entry name" value="Glycos_transf_1"/>
    <property type="match status" value="1"/>
</dbReference>
<dbReference type="GO" id="GO:1901135">
    <property type="term" value="P:carbohydrate derivative metabolic process"/>
    <property type="evidence" value="ECO:0007669"/>
    <property type="project" value="UniProtKB-ARBA"/>
</dbReference>
<dbReference type="CDD" id="cd03794">
    <property type="entry name" value="GT4_WbuB-like"/>
    <property type="match status" value="1"/>
</dbReference>
<dbReference type="PANTHER" id="PTHR12526">
    <property type="entry name" value="GLYCOSYLTRANSFERASE"/>
    <property type="match status" value="1"/>
</dbReference>
<accession>A0A081NCA5</accession>
<dbReference type="GO" id="GO:0016757">
    <property type="term" value="F:glycosyltransferase activity"/>
    <property type="evidence" value="ECO:0007669"/>
    <property type="project" value="InterPro"/>
</dbReference>
<dbReference type="Proteomes" id="UP000028006">
    <property type="component" value="Unassembled WGS sequence"/>
</dbReference>
<dbReference type="AlphaFoldDB" id="A0A081NCA5"/>
<organism evidence="2 3">
    <name type="scientific">Endozoicomonas montiporae</name>
    <dbReference type="NCBI Taxonomy" id="1027273"/>
    <lineage>
        <taxon>Bacteria</taxon>
        <taxon>Pseudomonadati</taxon>
        <taxon>Pseudomonadota</taxon>
        <taxon>Gammaproteobacteria</taxon>
        <taxon>Oceanospirillales</taxon>
        <taxon>Endozoicomonadaceae</taxon>
        <taxon>Endozoicomonas</taxon>
    </lineage>
</organism>
<dbReference type="RefSeq" id="WP_034873329.1">
    <property type="nucleotide sequence ID" value="NZ_JOKG01000001.1"/>
</dbReference>
<proteinExistence type="predicted"/>
<evidence type="ECO:0000313" key="3">
    <source>
        <dbReference type="Proteomes" id="UP000028006"/>
    </source>
</evidence>
<name>A0A081NCA5_9GAMM</name>